<dbReference type="EMBL" id="ML211058">
    <property type="protein sequence ID" value="TFK90020.1"/>
    <property type="molecule type" value="Genomic_DNA"/>
</dbReference>
<feature type="region of interest" description="Disordered" evidence="1">
    <location>
        <begin position="174"/>
        <end position="209"/>
    </location>
</feature>
<keyword evidence="3" id="KW-1185">Reference proteome</keyword>
<protein>
    <submittedName>
        <fullName evidence="2">Uncharacterized protein</fullName>
    </submittedName>
</protein>
<gene>
    <name evidence="2" type="ORF">K466DRAFT_409546</name>
</gene>
<evidence type="ECO:0000313" key="2">
    <source>
        <dbReference type="EMBL" id="TFK90020.1"/>
    </source>
</evidence>
<evidence type="ECO:0000256" key="1">
    <source>
        <dbReference type="SAM" id="MobiDB-lite"/>
    </source>
</evidence>
<evidence type="ECO:0000313" key="3">
    <source>
        <dbReference type="Proteomes" id="UP000308197"/>
    </source>
</evidence>
<organism evidence="2 3">
    <name type="scientific">Polyporus arcularius HHB13444</name>
    <dbReference type="NCBI Taxonomy" id="1314778"/>
    <lineage>
        <taxon>Eukaryota</taxon>
        <taxon>Fungi</taxon>
        <taxon>Dikarya</taxon>
        <taxon>Basidiomycota</taxon>
        <taxon>Agaricomycotina</taxon>
        <taxon>Agaricomycetes</taxon>
        <taxon>Polyporales</taxon>
        <taxon>Polyporaceae</taxon>
        <taxon>Polyporus</taxon>
    </lineage>
</organism>
<accession>A0A5C3PP24</accession>
<name>A0A5C3PP24_9APHY</name>
<sequence>MSQMPWNILATETLKKVVGDLGLSDYIKSRRRADLEKLLREISMDGLETITQELKEGTYATNYPKTVAPPARTMSPELEYEGPPPRSVPVVEIPSSSRPHARKAGPSRVRARARSEVSDVPASPPPLAKKLKVAPPCYAILYKQHQEIAPPSKDRHPLLNPHLKFDGVLIPPMRRPIRRNAPRPTMDSDEETGESASARHVNGGLNGAVSGRAGATTVVAGSSASPRRVQPVVVLSHLSSIKASARRAGPSRNE</sequence>
<reference evidence="2 3" key="1">
    <citation type="journal article" date="2019" name="Nat. Ecol. Evol.">
        <title>Megaphylogeny resolves global patterns of mushroom evolution.</title>
        <authorList>
            <person name="Varga T."/>
            <person name="Krizsan K."/>
            <person name="Foldi C."/>
            <person name="Dima B."/>
            <person name="Sanchez-Garcia M."/>
            <person name="Sanchez-Ramirez S."/>
            <person name="Szollosi G.J."/>
            <person name="Szarkandi J.G."/>
            <person name="Papp V."/>
            <person name="Albert L."/>
            <person name="Andreopoulos W."/>
            <person name="Angelini C."/>
            <person name="Antonin V."/>
            <person name="Barry K.W."/>
            <person name="Bougher N.L."/>
            <person name="Buchanan P."/>
            <person name="Buyck B."/>
            <person name="Bense V."/>
            <person name="Catcheside P."/>
            <person name="Chovatia M."/>
            <person name="Cooper J."/>
            <person name="Damon W."/>
            <person name="Desjardin D."/>
            <person name="Finy P."/>
            <person name="Geml J."/>
            <person name="Haridas S."/>
            <person name="Hughes K."/>
            <person name="Justo A."/>
            <person name="Karasinski D."/>
            <person name="Kautmanova I."/>
            <person name="Kiss B."/>
            <person name="Kocsube S."/>
            <person name="Kotiranta H."/>
            <person name="LaButti K.M."/>
            <person name="Lechner B.E."/>
            <person name="Liimatainen K."/>
            <person name="Lipzen A."/>
            <person name="Lukacs Z."/>
            <person name="Mihaltcheva S."/>
            <person name="Morgado L.N."/>
            <person name="Niskanen T."/>
            <person name="Noordeloos M.E."/>
            <person name="Ohm R.A."/>
            <person name="Ortiz-Santana B."/>
            <person name="Ovrebo C."/>
            <person name="Racz N."/>
            <person name="Riley R."/>
            <person name="Savchenko A."/>
            <person name="Shiryaev A."/>
            <person name="Soop K."/>
            <person name="Spirin V."/>
            <person name="Szebenyi C."/>
            <person name="Tomsovsky M."/>
            <person name="Tulloss R.E."/>
            <person name="Uehling J."/>
            <person name="Grigoriev I.V."/>
            <person name="Vagvolgyi C."/>
            <person name="Papp T."/>
            <person name="Martin F.M."/>
            <person name="Miettinen O."/>
            <person name="Hibbett D.S."/>
            <person name="Nagy L.G."/>
        </authorList>
    </citation>
    <scope>NUCLEOTIDE SEQUENCE [LARGE SCALE GENOMIC DNA]</scope>
    <source>
        <strain evidence="2 3">HHB13444</strain>
    </source>
</reference>
<dbReference type="STRING" id="1314778.A0A5C3PP24"/>
<dbReference type="InParanoid" id="A0A5C3PP24"/>
<feature type="compositionally biased region" description="Basic residues" evidence="1">
    <location>
        <begin position="99"/>
        <end position="112"/>
    </location>
</feature>
<feature type="region of interest" description="Disordered" evidence="1">
    <location>
        <begin position="65"/>
        <end position="128"/>
    </location>
</feature>
<dbReference type="AlphaFoldDB" id="A0A5C3PP24"/>
<proteinExistence type="predicted"/>
<dbReference type="Proteomes" id="UP000308197">
    <property type="component" value="Unassembled WGS sequence"/>
</dbReference>